<dbReference type="GO" id="GO:0006355">
    <property type="term" value="P:regulation of DNA-templated transcription"/>
    <property type="evidence" value="ECO:0007669"/>
    <property type="project" value="InterPro"/>
</dbReference>
<evidence type="ECO:0000259" key="8">
    <source>
        <dbReference type="PROSITE" id="PS50110"/>
    </source>
</evidence>
<evidence type="ECO:0000256" key="1">
    <source>
        <dbReference type="ARBA" id="ARBA00022553"/>
    </source>
</evidence>
<evidence type="ECO:0000256" key="2">
    <source>
        <dbReference type="ARBA" id="ARBA00023012"/>
    </source>
</evidence>
<proteinExistence type="predicted"/>
<dbReference type="InterPro" id="IPR001867">
    <property type="entry name" value="OmpR/PhoB-type_DNA-bd"/>
</dbReference>
<evidence type="ECO:0000256" key="3">
    <source>
        <dbReference type="ARBA" id="ARBA00023015"/>
    </source>
</evidence>
<accession>A0A0R2A356</accession>
<feature type="DNA-binding region" description="OmpR/PhoB-type" evidence="7">
    <location>
        <begin position="152"/>
        <end position="249"/>
    </location>
</feature>
<dbReference type="CDD" id="cd17574">
    <property type="entry name" value="REC_OmpR"/>
    <property type="match status" value="1"/>
</dbReference>
<dbReference type="PROSITE" id="PS51755">
    <property type="entry name" value="OMPR_PHOB"/>
    <property type="match status" value="1"/>
</dbReference>
<dbReference type="PATRIC" id="fig|1423813.3.peg.1288"/>
<dbReference type="FunFam" id="1.10.10.10:FF:000005">
    <property type="entry name" value="Two-component system response regulator"/>
    <property type="match status" value="1"/>
</dbReference>
<dbReference type="Pfam" id="PF00486">
    <property type="entry name" value="Trans_reg_C"/>
    <property type="match status" value="1"/>
</dbReference>
<dbReference type="PANTHER" id="PTHR48111">
    <property type="entry name" value="REGULATOR OF RPOS"/>
    <property type="match status" value="1"/>
</dbReference>
<dbReference type="GO" id="GO:0032993">
    <property type="term" value="C:protein-DNA complex"/>
    <property type="evidence" value="ECO:0007669"/>
    <property type="project" value="TreeGrafter"/>
</dbReference>
<evidence type="ECO:0000313" key="10">
    <source>
        <dbReference type="EMBL" id="KRM61822.1"/>
    </source>
</evidence>
<dbReference type="GO" id="GO:0000156">
    <property type="term" value="F:phosphorelay response regulator activity"/>
    <property type="evidence" value="ECO:0007669"/>
    <property type="project" value="TreeGrafter"/>
</dbReference>
<evidence type="ECO:0000256" key="7">
    <source>
        <dbReference type="PROSITE-ProRule" id="PRU01091"/>
    </source>
</evidence>
<dbReference type="InterPro" id="IPR001789">
    <property type="entry name" value="Sig_transdc_resp-reg_receiver"/>
</dbReference>
<dbReference type="Gene3D" id="6.10.250.690">
    <property type="match status" value="1"/>
</dbReference>
<feature type="domain" description="Response regulatory" evidence="8">
    <location>
        <begin position="26"/>
        <end position="141"/>
    </location>
</feature>
<dbReference type="Gene3D" id="1.10.10.10">
    <property type="entry name" value="Winged helix-like DNA-binding domain superfamily/Winged helix DNA-binding domain"/>
    <property type="match status" value="1"/>
</dbReference>
<sequence length="253" mass="28787">MQSTDVSRIMKGGLSGKHWEAQQMATILLVEDEAGLLSYLQVELKFEDYDILTATDGVEALETYHANQGNIDLVLLDWMLPKVDGLRVLKKIRQTDDVPVIMMTAKDYVGDKVAGLDNGADDYITKPFEIEELLARIRVAIRRQTSQPVEKERVYRIGHLVLDTKARSVKRDGDLIALTQREYNLLLVLMQHANQVLTRDELLNLIWGVNFEGDPNIVDVYIRYVRKKIDTSKCSAIRTVRGIGYSLRDDHGE</sequence>
<organism evidence="10 11">
    <name type="scientific">Paucilactobacillus vaccinostercus DSM 20634</name>
    <dbReference type="NCBI Taxonomy" id="1423813"/>
    <lineage>
        <taxon>Bacteria</taxon>
        <taxon>Bacillati</taxon>
        <taxon>Bacillota</taxon>
        <taxon>Bacilli</taxon>
        <taxon>Lactobacillales</taxon>
        <taxon>Lactobacillaceae</taxon>
        <taxon>Paucilactobacillus</taxon>
    </lineage>
</organism>
<dbReference type="GO" id="GO:0005829">
    <property type="term" value="C:cytosol"/>
    <property type="evidence" value="ECO:0007669"/>
    <property type="project" value="TreeGrafter"/>
</dbReference>
<dbReference type="FunFam" id="3.40.50.2300:FF:000001">
    <property type="entry name" value="DNA-binding response regulator PhoB"/>
    <property type="match status" value="1"/>
</dbReference>
<keyword evidence="11" id="KW-1185">Reference proteome</keyword>
<evidence type="ECO:0000256" key="4">
    <source>
        <dbReference type="ARBA" id="ARBA00023125"/>
    </source>
</evidence>
<evidence type="ECO:0000256" key="6">
    <source>
        <dbReference type="PROSITE-ProRule" id="PRU00169"/>
    </source>
</evidence>
<dbReference type="InterPro" id="IPR039420">
    <property type="entry name" value="WalR-like"/>
</dbReference>
<dbReference type="GO" id="GO:0000976">
    <property type="term" value="F:transcription cis-regulatory region binding"/>
    <property type="evidence" value="ECO:0007669"/>
    <property type="project" value="TreeGrafter"/>
</dbReference>
<dbReference type="SMART" id="SM00862">
    <property type="entry name" value="Trans_reg_C"/>
    <property type="match status" value="1"/>
</dbReference>
<dbReference type="AlphaFoldDB" id="A0A0R2A356"/>
<keyword evidence="3" id="KW-0805">Transcription regulation</keyword>
<evidence type="ECO:0000256" key="5">
    <source>
        <dbReference type="ARBA" id="ARBA00023163"/>
    </source>
</evidence>
<dbReference type="Proteomes" id="UP000051733">
    <property type="component" value="Unassembled WGS sequence"/>
</dbReference>
<gene>
    <name evidence="10" type="ORF">FC26_GL001264</name>
</gene>
<dbReference type="PANTHER" id="PTHR48111:SF22">
    <property type="entry name" value="REGULATOR OF RPOS"/>
    <property type="match status" value="1"/>
</dbReference>
<comment type="caution">
    <text evidence="10">The sequence shown here is derived from an EMBL/GenBank/DDBJ whole genome shotgun (WGS) entry which is preliminary data.</text>
</comment>
<dbReference type="STRING" id="1423813.FC26_GL001264"/>
<reference evidence="10 11" key="1">
    <citation type="journal article" date="2015" name="Genome Announc.">
        <title>Expanding the biotechnology potential of lactobacilli through comparative genomics of 213 strains and associated genera.</title>
        <authorList>
            <person name="Sun Z."/>
            <person name="Harris H.M."/>
            <person name="McCann A."/>
            <person name="Guo C."/>
            <person name="Argimon S."/>
            <person name="Zhang W."/>
            <person name="Yang X."/>
            <person name="Jeffery I.B."/>
            <person name="Cooney J.C."/>
            <person name="Kagawa T.F."/>
            <person name="Liu W."/>
            <person name="Song Y."/>
            <person name="Salvetti E."/>
            <person name="Wrobel A."/>
            <person name="Rasinkangas P."/>
            <person name="Parkhill J."/>
            <person name="Rea M.C."/>
            <person name="O'Sullivan O."/>
            <person name="Ritari J."/>
            <person name="Douillard F.P."/>
            <person name="Paul Ross R."/>
            <person name="Yang R."/>
            <person name="Briner A.E."/>
            <person name="Felis G.E."/>
            <person name="de Vos W.M."/>
            <person name="Barrangou R."/>
            <person name="Klaenhammer T.R."/>
            <person name="Caufield P.W."/>
            <person name="Cui Y."/>
            <person name="Zhang H."/>
            <person name="O'Toole P.W."/>
        </authorList>
    </citation>
    <scope>NUCLEOTIDE SEQUENCE [LARGE SCALE GENOMIC DNA]</scope>
    <source>
        <strain evidence="10 11">DSM 20634</strain>
    </source>
</reference>
<dbReference type="PROSITE" id="PS50110">
    <property type="entry name" value="RESPONSE_REGULATORY"/>
    <property type="match status" value="1"/>
</dbReference>
<dbReference type="InterPro" id="IPR011006">
    <property type="entry name" value="CheY-like_superfamily"/>
</dbReference>
<feature type="domain" description="OmpR/PhoB-type" evidence="9">
    <location>
        <begin position="152"/>
        <end position="249"/>
    </location>
</feature>
<dbReference type="SUPFAM" id="SSF52172">
    <property type="entry name" value="CheY-like"/>
    <property type="match status" value="1"/>
</dbReference>
<feature type="modified residue" description="4-aspartylphosphate" evidence="6">
    <location>
        <position position="77"/>
    </location>
</feature>
<dbReference type="Pfam" id="PF00072">
    <property type="entry name" value="Response_reg"/>
    <property type="match status" value="1"/>
</dbReference>
<dbReference type="SMART" id="SM00448">
    <property type="entry name" value="REC"/>
    <property type="match status" value="1"/>
</dbReference>
<keyword evidence="5" id="KW-0804">Transcription</keyword>
<keyword evidence="1 6" id="KW-0597">Phosphoprotein</keyword>
<dbReference type="InterPro" id="IPR036388">
    <property type="entry name" value="WH-like_DNA-bd_sf"/>
</dbReference>
<keyword evidence="2" id="KW-0902">Two-component regulatory system</keyword>
<evidence type="ECO:0000259" key="9">
    <source>
        <dbReference type="PROSITE" id="PS51755"/>
    </source>
</evidence>
<evidence type="ECO:0000313" key="11">
    <source>
        <dbReference type="Proteomes" id="UP000051733"/>
    </source>
</evidence>
<keyword evidence="4 7" id="KW-0238">DNA-binding</keyword>
<protein>
    <submittedName>
        <fullName evidence="10">Winged helix family two component transcriptional regulator</fullName>
    </submittedName>
</protein>
<dbReference type="CDD" id="cd00383">
    <property type="entry name" value="trans_reg_C"/>
    <property type="match status" value="1"/>
</dbReference>
<dbReference type="Gene3D" id="3.40.50.2300">
    <property type="match status" value="1"/>
</dbReference>
<dbReference type="EMBL" id="AYYY01000020">
    <property type="protein sequence ID" value="KRM61822.1"/>
    <property type="molecule type" value="Genomic_DNA"/>
</dbReference>
<name>A0A0R2A356_9LACO</name>